<evidence type="ECO:0000256" key="5">
    <source>
        <dbReference type="ARBA" id="ARBA00023295"/>
    </source>
</evidence>
<keyword evidence="9" id="KW-1185">Reference proteome</keyword>
<dbReference type="SUPFAM" id="SSF49785">
    <property type="entry name" value="Galactose-binding domain-like"/>
    <property type="match status" value="1"/>
</dbReference>
<dbReference type="PANTHER" id="PTHR43730">
    <property type="entry name" value="BETA-MANNOSIDASE"/>
    <property type="match status" value="1"/>
</dbReference>
<dbReference type="InterPro" id="IPR050887">
    <property type="entry name" value="Beta-mannosidase_GH2"/>
</dbReference>
<dbReference type="GO" id="GO:0005975">
    <property type="term" value="P:carbohydrate metabolic process"/>
    <property type="evidence" value="ECO:0007669"/>
    <property type="project" value="InterPro"/>
</dbReference>
<dbReference type="Gene3D" id="2.60.120.260">
    <property type="entry name" value="Galactose-binding domain-like"/>
    <property type="match status" value="1"/>
</dbReference>
<accession>A0A367YPW6</accession>
<comment type="similarity">
    <text evidence="2">Belongs to the glycosyl hydrolase 2 family.</text>
</comment>
<dbReference type="Gene3D" id="3.20.20.80">
    <property type="entry name" value="Glycosidases"/>
    <property type="match status" value="1"/>
</dbReference>
<dbReference type="SUPFAM" id="SSF48208">
    <property type="entry name" value="Six-hairpin glycosidases"/>
    <property type="match status" value="1"/>
</dbReference>
<dbReference type="FunFam" id="3.20.20.80:FF:000050">
    <property type="entry name" value="Beta-mannosidase B"/>
    <property type="match status" value="1"/>
</dbReference>
<dbReference type="PANTHER" id="PTHR43730:SF1">
    <property type="entry name" value="BETA-MANNOSIDASE"/>
    <property type="match status" value="1"/>
</dbReference>
<gene>
    <name evidence="8" type="ORF">DT076_18885</name>
</gene>
<keyword evidence="5" id="KW-0326">Glycosidase</keyword>
<evidence type="ECO:0000256" key="4">
    <source>
        <dbReference type="ARBA" id="ARBA00022801"/>
    </source>
</evidence>
<protein>
    <recommendedName>
        <fullName evidence="3">beta-mannosidase</fullName>
        <ecNumber evidence="3">3.2.1.25</ecNumber>
    </recommendedName>
</protein>
<comment type="catalytic activity">
    <reaction evidence="1">
        <text>Hydrolysis of terminal, non-reducing beta-D-mannose residues in beta-D-mannosides.</text>
        <dbReference type="EC" id="3.2.1.25"/>
    </reaction>
</comment>
<feature type="domain" description="Beta-mannosidase-like galactose-binding" evidence="7">
    <location>
        <begin position="490"/>
        <end position="645"/>
    </location>
</feature>
<dbReference type="Pfam" id="PF22666">
    <property type="entry name" value="Glyco_hydro_2_N2"/>
    <property type="match status" value="1"/>
</dbReference>
<dbReference type="EMBL" id="QOUI01000017">
    <property type="protein sequence ID" value="RCK67923.1"/>
    <property type="molecule type" value="Genomic_DNA"/>
</dbReference>
<dbReference type="InterPro" id="IPR008313">
    <property type="entry name" value="GH125"/>
</dbReference>
<sequence>MTSPSPHRDLLPSAVVDDLARQLAEVAGEAVATVFARALRETVERTLTRHEDGTAFVVTGDIPAMWLRDSTAQWQPYLLLLDEAPELAGVLAEVLRRQFAAIRHDPYANAFNDGPTGAAWDTADNHPDPRLWERKYEVDSLAFPVLLAHRWWRATGSTAVFDDGVLLGLRRVVQLWRREQRHEALSTYRFRRPSRLASETLARHGLGGPVAVTGMTWSGFRPSDDACAFGYNVPANLFAARSLDRVAEIAAAVYGDDALAAEATALAAELRDGVERHGVVQHERHGRVWAYEVDGLGGTLLADDANLPSLLSLPLLGVCAADDERYLATRALVLSPDNPWYHAGSAAAGIGSPHTPDRYVWPIALAVEGLTSTDPDRPLELLRLLAVTDGGTGYLHEGFDVDDPTRWTREWFSWADSAFCELALAVLGRRVTDLDAPSATAAPAPAATTRPVRRRDLGATADWTVRPVDGEAGLAAMPADVVRPDALPGELPATVPGAVHLDLMAAGELVDPLVGLNEARVQWVGRLDWEYRATVEVGAHELDEPASLVFEGLDTVATVHLNGTRVHASENMHRSWRVDVTGVLRPGANELTVRFDSALVHAEELQRTRGAWPNDYPHPYNQIRKHASSFGWDWGPTLVGAGLWRPVSLEVVPTAALTGLQVRTEVPAPAAGEKPTTADATVHVVADVVVATDAAAELVVRGPGGAVQRVPVPTGSGSQTVRADLAVADVELWFPTGYGPATLHDVDVDLVVDGRVVDTRHRRTGFRSIVLDTARDRHGRACTLVVNGRPVFAKGFNWIPDDPFPTRTTAADHVARLEQAQAAGANLVRVWGGGLFEDETFYRCADERGLLVWQDFLLACAGYPEEEPLRSEVEAEAREAVRRLSAHPSVVLWNGGNENLLGHSDWGWPQKLDGRPWGEAYARELFPAVVAELDPGTPYLVNSPHSSDEVTPNFPGEGTTHQWDTWNRLDHRHYRDAVPRFAAEYGWQAPATLPTLRAALGADALRWDSPEFLAHQKQTGGGQRLVDRLAGHVADLDRLLAPEAFADFHLATSLNQAEALRTAIEHLRSWWPRCAGSVVWQLNDCWPVTSWAVVDGHGVPKLGWYAARAAHADRLVTVQPREDGLSLVLVNDTDEPWTAEAVVRRCDLDGTERARTTVPAEVAPRSTSTHLLPVAVSAPWHQRRELLVAEVAGLPGGAASRSVWRFADRGRLELAPGRRTAELLPAEADGLVRVRVRAEETCLDLALLTELVDPAARADTALVTLLPGEEHVFAVEGLTGAEPDRLSRLLDPDVLRCANEVARA</sequence>
<dbReference type="InterPro" id="IPR008928">
    <property type="entry name" value="6-hairpin_glycosidase_sf"/>
</dbReference>
<dbReference type="Proteomes" id="UP000252770">
    <property type="component" value="Unassembled WGS sequence"/>
</dbReference>
<dbReference type="SMART" id="SM01149">
    <property type="entry name" value="DUF1237"/>
    <property type="match status" value="1"/>
</dbReference>
<evidence type="ECO:0000313" key="8">
    <source>
        <dbReference type="EMBL" id="RCK67923.1"/>
    </source>
</evidence>
<proteinExistence type="inferred from homology"/>
<dbReference type="InterPro" id="IPR008979">
    <property type="entry name" value="Galactose-bd-like_sf"/>
</dbReference>
<dbReference type="Gene3D" id="2.60.40.10">
    <property type="entry name" value="Immunoglobulins"/>
    <property type="match status" value="1"/>
</dbReference>
<dbReference type="InterPro" id="IPR054593">
    <property type="entry name" value="Beta-mannosidase-like_N2"/>
</dbReference>
<dbReference type="InterPro" id="IPR012341">
    <property type="entry name" value="6hp_glycosidase-like_sf"/>
</dbReference>
<evidence type="ECO:0000256" key="3">
    <source>
        <dbReference type="ARBA" id="ARBA00012754"/>
    </source>
</evidence>
<evidence type="ECO:0000256" key="1">
    <source>
        <dbReference type="ARBA" id="ARBA00000829"/>
    </source>
</evidence>
<dbReference type="InterPro" id="IPR006102">
    <property type="entry name" value="Ig-like_GH2"/>
</dbReference>
<dbReference type="InterPro" id="IPR036156">
    <property type="entry name" value="Beta-gal/glucu_dom_sf"/>
</dbReference>
<evidence type="ECO:0000259" key="6">
    <source>
        <dbReference type="Pfam" id="PF00703"/>
    </source>
</evidence>
<feature type="domain" description="Glycoside hydrolase family 2 immunoglobulin-like beta-sandwich" evidence="6">
    <location>
        <begin position="678"/>
        <end position="767"/>
    </location>
</feature>
<dbReference type="GO" id="GO:0006516">
    <property type="term" value="P:glycoprotein catabolic process"/>
    <property type="evidence" value="ECO:0007669"/>
    <property type="project" value="TreeGrafter"/>
</dbReference>
<dbReference type="SUPFAM" id="SSF49303">
    <property type="entry name" value="beta-Galactosidase/glucuronidase domain"/>
    <property type="match status" value="1"/>
</dbReference>
<reference evidence="8 9" key="1">
    <citation type="submission" date="2018-07" db="EMBL/GenBank/DDBJ databases">
        <title>Desertimonas flava gen. nov. sp. nov.</title>
        <authorList>
            <person name="Liu S."/>
        </authorList>
    </citation>
    <scope>NUCLEOTIDE SEQUENCE [LARGE SCALE GENOMIC DNA]</scope>
    <source>
        <strain evidence="8 9">16Sb5-5</strain>
    </source>
</reference>
<evidence type="ECO:0000259" key="7">
    <source>
        <dbReference type="Pfam" id="PF22666"/>
    </source>
</evidence>
<dbReference type="GO" id="GO:0004567">
    <property type="term" value="F:beta-mannosidase activity"/>
    <property type="evidence" value="ECO:0007669"/>
    <property type="project" value="UniProtKB-EC"/>
</dbReference>
<dbReference type="InterPro" id="IPR017853">
    <property type="entry name" value="GH"/>
</dbReference>
<name>A0A367YPW6_9ACTN</name>
<evidence type="ECO:0000256" key="2">
    <source>
        <dbReference type="ARBA" id="ARBA00007401"/>
    </source>
</evidence>
<dbReference type="SUPFAM" id="SSF51445">
    <property type="entry name" value="(Trans)glycosidases"/>
    <property type="match status" value="1"/>
</dbReference>
<evidence type="ECO:0000313" key="9">
    <source>
        <dbReference type="Proteomes" id="UP000252770"/>
    </source>
</evidence>
<dbReference type="InterPro" id="IPR013783">
    <property type="entry name" value="Ig-like_fold"/>
</dbReference>
<dbReference type="Pfam" id="PF00703">
    <property type="entry name" value="Glyco_hydro_2"/>
    <property type="match status" value="1"/>
</dbReference>
<keyword evidence="4" id="KW-0378">Hydrolase</keyword>
<comment type="caution">
    <text evidence="8">The sequence shown here is derived from an EMBL/GenBank/DDBJ whole genome shotgun (WGS) entry which is preliminary data.</text>
</comment>
<organism evidence="8 9">
    <name type="scientific">Desertihabitans brevis</name>
    <dbReference type="NCBI Taxonomy" id="2268447"/>
    <lineage>
        <taxon>Bacteria</taxon>
        <taxon>Bacillati</taxon>
        <taxon>Actinomycetota</taxon>
        <taxon>Actinomycetes</taxon>
        <taxon>Propionibacteriales</taxon>
        <taxon>Propionibacteriaceae</taxon>
        <taxon>Desertihabitans</taxon>
    </lineage>
</organism>
<dbReference type="Pfam" id="PF06824">
    <property type="entry name" value="Glyco_hydro_125"/>
    <property type="match status" value="1"/>
</dbReference>
<dbReference type="EC" id="3.2.1.25" evidence="3"/>
<dbReference type="Gene3D" id="1.50.10.10">
    <property type="match status" value="1"/>
</dbReference>